<feature type="region of interest" description="Disordered" evidence="1">
    <location>
        <begin position="1"/>
        <end position="221"/>
    </location>
</feature>
<feature type="non-terminal residue" evidence="2">
    <location>
        <position position="221"/>
    </location>
</feature>
<sequence length="221" mass="24426">MGSSRPQDRLPSDQPHSPPTTFSPTPQEPRWMNHWWNQVRGRPDDESIPIHSTPPTNSHHGPRHHQGTPHPAPAMYPEPRPPPRSRTTGTYGLGTNSSHCPPTTLPTFHPLSGRLRQPDPITSWRSPRRGYAHDPPPDAFPPLSPAARRMIQSTRSSVPRPPQTFPPPTDSSSSIPMKRTNSNSPSNEPSGMEEDQTTPSLSRPIQLDPTPPSQKTLSPSP</sequence>
<feature type="compositionally biased region" description="Pro residues" evidence="1">
    <location>
        <begin position="159"/>
        <end position="169"/>
    </location>
</feature>
<organism evidence="2 3">
    <name type="scientific">Armillaria solidipes</name>
    <dbReference type="NCBI Taxonomy" id="1076256"/>
    <lineage>
        <taxon>Eukaryota</taxon>
        <taxon>Fungi</taxon>
        <taxon>Dikarya</taxon>
        <taxon>Basidiomycota</taxon>
        <taxon>Agaricomycotina</taxon>
        <taxon>Agaricomycetes</taxon>
        <taxon>Agaricomycetidae</taxon>
        <taxon>Agaricales</taxon>
        <taxon>Marasmiineae</taxon>
        <taxon>Physalacriaceae</taxon>
        <taxon>Armillaria</taxon>
    </lineage>
</organism>
<dbReference type="AlphaFoldDB" id="A0A2H3B3K5"/>
<keyword evidence="3" id="KW-1185">Reference proteome</keyword>
<evidence type="ECO:0000313" key="2">
    <source>
        <dbReference type="EMBL" id="PBK60578.1"/>
    </source>
</evidence>
<protein>
    <submittedName>
        <fullName evidence="2">Uncharacterized protein</fullName>
    </submittedName>
</protein>
<feature type="compositionally biased region" description="Low complexity" evidence="1">
    <location>
        <begin position="19"/>
        <end position="29"/>
    </location>
</feature>
<feature type="compositionally biased region" description="Pro residues" evidence="1">
    <location>
        <begin position="70"/>
        <end position="84"/>
    </location>
</feature>
<dbReference type="EMBL" id="KZ293485">
    <property type="protein sequence ID" value="PBK60578.1"/>
    <property type="molecule type" value="Genomic_DNA"/>
</dbReference>
<evidence type="ECO:0000313" key="3">
    <source>
        <dbReference type="Proteomes" id="UP000218334"/>
    </source>
</evidence>
<accession>A0A2H3B3K5</accession>
<dbReference type="Proteomes" id="UP000218334">
    <property type="component" value="Unassembled WGS sequence"/>
</dbReference>
<proteinExistence type="predicted"/>
<gene>
    <name evidence="2" type="ORF">ARMSODRAFT_897836</name>
</gene>
<feature type="compositionally biased region" description="Polar residues" evidence="1">
    <location>
        <begin position="85"/>
        <end position="101"/>
    </location>
</feature>
<reference evidence="3" key="1">
    <citation type="journal article" date="2017" name="Nat. Ecol. Evol.">
        <title>Genome expansion and lineage-specific genetic innovations in the forest pathogenic fungi Armillaria.</title>
        <authorList>
            <person name="Sipos G."/>
            <person name="Prasanna A.N."/>
            <person name="Walter M.C."/>
            <person name="O'Connor E."/>
            <person name="Balint B."/>
            <person name="Krizsan K."/>
            <person name="Kiss B."/>
            <person name="Hess J."/>
            <person name="Varga T."/>
            <person name="Slot J."/>
            <person name="Riley R."/>
            <person name="Boka B."/>
            <person name="Rigling D."/>
            <person name="Barry K."/>
            <person name="Lee J."/>
            <person name="Mihaltcheva S."/>
            <person name="LaButti K."/>
            <person name="Lipzen A."/>
            <person name="Waldron R."/>
            <person name="Moloney N.M."/>
            <person name="Sperisen C."/>
            <person name="Kredics L."/>
            <person name="Vagvoelgyi C."/>
            <person name="Patrignani A."/>
            <person name="Fitzpatrick D."/>
            <person name="Nagy I."/>
            <person name="Doyle S."/>
            <person name="Anderson J.B."/>
            <person name="Grigoriev I.V."/>
            <person name="Gueldener U."/>
            <person name="Muensterkoetter M."/>
            <person name="Nagy L.G."/>
        </authorList>
    </citation>
    <scope>NUCLEOTIDE SEQUENCE [LARGE SCALE GENOMIC DNA]</scope>
    <source>
        <strain evidence="3">28-4</strain>
    </source>
</reference>
<evidence type="ECO:0000256" key="1">
    <source>
        <dbReference type="SAM" id="MobiDB-lite"/>
    </source>
</evidence>
<feature type="compositionally biased region" description="Polar residues" evidence="1">
    <location>
        <begin position="179"/>
        <end position="189"/>
    </location>
</feature>
<name>A0A2H3B3K5_9AGAR</name>
<feature type="compositionally biased region" description="Basic and acidic residues" evidence="1">
    <location>
        <begin position="1"/>
        <end position="11"/>
    </location>
</feature>